<feature type="region of interest" description="Disordered" evidence="1">
    <location>
        <begin position="192"/>
        <end position="222"/>
    </location>
</feature>
<dbReference type="Proteomes" id="UP001479436">
    <property type="component" value="Unassembled WGS sequence"/>
</dbReference>
<comment type="caution">
    <text evidence="2">The sequence shown here is derived from an EMBL/GenBank/DDBJ whole genome shotgun (WGS) entry which is preliminary data.</text>
</comment>
<proteinExistence type="predicted"/>
<feature type="compositionally biased region" description="Polar residues" evidence="1">
    <location>
        <begin position="97"/>
        <end position="123"/>
    </location>
</feature>
<feature type="compositionally biased region" description="Basic and acidic residues" evidence="1">
    <location>
        <begin position="212"/>
        <end position="222"/>
    </location>
</feature>
<evidence type="ECO:0000313" key="3">
    <source>
        <dbReference type="Proteomes" id="UP001479436"/>
    </source>
</evidence>
<feature type="region of interest" description="Disordered" evidence="1">
    <location>
        <begin position="244"/>
        <end position="309"/>
    </location>
</feature>
<feature type="compositionally biased region" description="Basic and acidic residues" evidence="1">
    <location>
        <begin position="36"/>
        <end position="51"/>
    </location>
</feature>
<feature type="region of interest" description="Disordered" evidence="1">
    <location>
        <begin position="357"/>
        <end position="426"/>
    </location>
</feature>
<evidence type="ECO:0000256" key="1">
    <source>
        <dbReference type="SAM" id="MobiDB-lite"/>
    </source>
</evidence>
<dbReference type="EMBL" id="JASJQH010000033">
    <property type="protein sequence ID" value="KAK9768139.1"/>
    <property type="molecule type" value="Genomic_DNA"/>
</dbReference>
<feature type="region of interest" description="Disordered" evidence="1">
    <location>
        <begin position="80"/>
        <end position="129"/>
    </location>
</feature>
<gene>
    <name evidence="2" type="ORF">K7432_001489</name>
</gene>
<feature type="region of interest" description="Disordered" evidence="1">
    <location>
        <begin position="441"/>
        <end position="543"/>
    </location>
</feature>
<feature type="compositionally biased region" description="Basic and acidic residues" evidence="1">
    <location>
        <begin position="376"/>
        <end position="386"/>
    </location>
</feature>
<feature type="compositionally biased region" description="Low complexity" evidence="1">
    <location>
        <begin position="709"/>
        <end position="725"/>
    </location>
</feature>
<feature type="compositionally biased region" description="Polar residues" evidence="1">
    <location>
        <begin position="201"/>
        <end position="211"/>
    </location>
</feature>
<reference evidence="2 3" key="1">
    <citation type="submission" date="2023-04" db="EMBL/GenBank/DDBJ databases">
        <title>Genome of Basidiobolus ranarum AG-B5.</title>
        <authorList>
            <person name="Stajich J.E."/>
            <person name="Carter-House D."/>
            <person name="Gryganskyi A."/>
        </authorList>
    </citation>
    <scope>NUCLEOTIDE SEQUENCE [LARGE SCALE GENOMIC DNA]</scope>
    <source>
        <strain evidence="2 3">AG-B5</strain>
    </source>
</reference>
<evidence type="ECO:0000313" key="2">
    <source>
        <dbReference type="EMBL" id="KAK9768139.1"/>
    </source>
</evidence>
<feature type="region of interest" description="Disordered" evidence="1">
    <location>
        <begin position="36"/>
        <end position="55"/>
    </location>
</feature>
<sequence>MSESDSPLNVEASSSFIQRLDSKIKAYRQELQAVKEYHQTQKESISDRESDVTEISRASPSILLESFEKLTLNERLATPPEVSLDDDQSLSVDPQATFPSLSPTSGLRSPVNANTNLESLSDTGDTEEIDPMYLQPYNEYTEQYDIQDGECTPDDTDSLCNSIQYSEHTHILDVEPPTFSVYGEDSVYEAPLSSTGRRRSQSLYQNHSFGKSHNDSRSTFRNREGTIYEDDYLDKNYMSVPPLETHGYISNRSYRDDYSSRRNDTKHWSPFIDRETKGYGPYQDEFDSITSRRSPSPYGFNPESMNKSDYGYSSRSPYYNTIKGSSHDDLSLLRSRSTRVERGRIDFDLSRTSYDRIRHHGNEPDKYDMAGQPYNLRDDVSSKEGSVDTSTLYSPRHDEFPSGRRSLVNSPSPNSPNLRHQSNRHSLLDRYDNDALRRSRSNLSDFVPNSAHSPMTSPRDTKYRSSPRVSDARRIPRAPSPSTSSLHATRSLTSERSRRNRHTISNLGDLRSEYSSQLSSEAHYADRQLSDTTSQNPSVDARPRKINEVKFEIFRAVHRVKMALDTLAEDSRTRLIASEIQRIQDLNELALQTMIEQFEHVHEMFGEGEGSVGTRRPISPLSDESYGKLITHDSKKYGIVEDVGYRRQASSEDMGSRYTRSDISSPNLHSRRLGHSSRIDRNSYAEPPLSPSPSSRISRWQSLMEDSKSSSSLTSRLRGASAFEG</sequence>
<keyword evidence="3" id="KW-1185">Reference proteome</keyword>
<feature type="compositionally biased region" description="Basic and acidic residues" evidence="1">
    <location>
        <begin position="357"/>
        <end position="368"/>
    </location>
</feature>
<feature type="compositionally biased region" description="Basic and acidic residues" evidence="1">
    <location>
        <begin position="253"/>
        <end position="277"/>
    </location>
</feature>
<feature type="compositionally biased region" description="Polar residues" evidence="1">
    <location>
        <begin position="480"/>
        <end position="494"/>
    </location>
</feature>
<protein>
    <submittedName>
        <fullName evidence="2">Uncharacterized protein</fullName>
    </submittedName>
</protein>
<feature type="region of interest" description="Disordered" evidence="1">
    <location>
        <begin position="648"/>
        <end position="725"/>
    </location>
</feature>
<accession>A0ABR2X2Z8</accession>
<organism evidence="2 3">
    <name type="scientific">Basidiobolus ranarum</name>
    <dbReference type="NCBI Taxonomy" id="34480"/>
    <lineage>
        <taxon>Eukaryota</taxon>
        <taxon>Fungi</taxon>
        <taxon>Fungi incertae sedis</taxon>
        <taxon>Zoopagomycota</taxon>
        <taxon>Entomophthoromycotina</taxon>
        <taxon>Basidiobolomycetes</taxon>
        <taxon>Basidiobolales</taxon>
        <taxon>Basidiobolaceae</taxon>
        <taxon>Basidiobolus</taxon>
    </lineage>
</organism>
<name>A0ABR2X2Z8_9FUNG</name>